<dbReference type="CDD" id="cd01335">
    <property type="entry name" value="Radical_SAM"/>
    <property type="match status" value="1"/>
</dbReference>
<comment type="cofactor">
    <cofactor evidence="1">
        <name>[4Fe-4S] cluster</name>
        <dbReference type="ChEBI" id="CHEBI:49883"/>
    </cofactor>
</comment>
<dbReference type="InterPro" id="IPR007197">
    <property type="entry name" value="rSAM"/>
</dbReference>
<dbReference type="SFLD" id="SFLDG01067">
    <property type="entry name" value="SPASM/twitch_domain_containing"/>
    <property type="match status" value="1"/>
</dbReference>
<name>A0A498R9Z6_9FIRM</name>
<dbReference type="SFLD" id="SFLDS00029">
    <property type="entry name" value="Radical_SAM"/>
    <property type="match status" value="1"/>
</dbReference>
<dbReference type="SUPFAM" id="SSF102114">
    <property type="entry name" value="Radical SAM enzymes"/>
    <property type="match status" value="1"/>
</dbReference>
<dbReference type="InterPro" id="IPR023885">
    <property type="entry name" value="4Fe4S-binding_SPASM_dom"/>
</dbReference>
<reference evidence="8 9" key="1">
    <citation type="submission" date="2018-06" db="EMBL/GenBank/DDBJ databases">
        <authorList>
            <person name="Strepis N."/>
        </authorList>
    </citation>
    <scope>NUCLEOTIDE SEQUENCE [LARGE SCALE GENOMIC DNA]</scope>
    <source>
        <strain evidence="8">LUCI</strain>
    </source>
</reference>
<dbReference type="PIRSF" id="PIRSF037420">
    <property type="entry name" value="PQQ_syn_pqqE"/>
    <property type="match status" value="1"/>
</dbReference>
<evidence type="ECO:0000313" key="8">
    <source>
        <dbReference type="EMBL" id="VBB07102.1"/>
    </source>
</evidence>
<dbReference type="GO" id="GO:0051539">
    <property type="term" value="F:4 iron, 4 sulfur cluster binding"/>
    <property type="evidence" value="ECO:0007669"/>
    <property type="project" value="UniProtKB-KW"/>
</dbReference>
<dbReference type="InterPro" id="IPR058240">
    <property type="entry name" value="rSAM_sf"/>
</dbReference>
<dbReference type="RefSeq" id="WP_122628047.1">
    <property type="nucleotide sequence ID" value="NZ_UPPP01000071.1"/>
</dbReference>
<dbReference type="PANTHER" id="PTHR11228:SF7">
    <property type="entry name" value="PQQA PEPTIDE CYCLASE"/>
    <property type="match status" value="1"/>
</dbReference>
<keyword evidence="4" id="KW-0479">Metal-binding</keyword>
<dbReference type="PROSITE" id="PS51918">
    <property type="entry name" value="RADICAL_SAM"/>
    <property type="match status" value="1"/>
</dbReference>
<dbReference type="NCBIfam" id="TIGR04085">
    <property type="entry name" value="rSAM_more_4Fe4S"/>
    <property type="match status" value="1"/>
</dbReference>
<feature type="domain" description="Radical SAM core" evidence="7">
    <location>
        <begin position="7"/>
        <end position="221"/>
    </location>
</feature>
<dbReference type="PANTHER" id="PTHR11228">
    <property type="entry name" value="RADICAL SAM DOMAIN PROTEIN"/>
    <property type="match status" value="1"/>
</dbReference>
<dbReference type="InterPro" id="IPR006638">
    <property type="entry name" value="Elp3/MiaA/NifB-like_rSAM"/>
</dbReference>
<dbReference type="AlphaFoldDB" id="A0A498R9Z6"/>
<keyword evidence="9" id="KW-1185">Reference proteome</keyword>
<evidence type="ECO:0000256" key="2">
    <source>
        <dbReference type="ARBA" id="ARBA00022485"/>
    </source>
</evidence>
<sequence>MIYLPGELRLDELKIEVSHRCPLECIHCSGDAGESCVREMTLNDCERIIREAHGLGVSKLVLSGGEPLFWESLETVVEQASHFGMYTSIYSSGFVPNIRKKLSVLAELGLNRIIFSLHGAGATVHEWVTRKKGSFDSTLEASKEAISQGLETEFHFVPLKHNYMELQAICELAATLGVKKVSVLRFVPQGRGSNLRRHMLNQLQNIELRNLILTLRKSGYEVRTGSPYNFLRLSNDPHCYSGQDRLIVLPDLRIHPCDAFKQVQAEEIVGTSEYSCLDKFSLKDCWEKSPFLNAVRNHVRESFNEPCISCGYLPCCGSGCVAQKVIEYGKLVHVPDPMCLQDTGGIL</sequence>
<evidence type="ECO:0000256" key="3">
    <source>
        <dbReference type="ARBA" id="ARBA00022691"/>
    </source>
</evidence>
<dbReference type="SMART" id="SM00729">
    <property type="entry name" value="Elp3"/>
    <property type="match status" value="1"/>
</dbReference>
<dbReference type="Proteomes" id="UP000277811">
    <property type="component" value="Unassembled WGS sequence"/>
</dbReference>
<organism evidence="8 9">
    <name type="scientific">Lucifera butyrica</name>
    <dbReference type="NCBI Taxonomy" id="1351585"/>
    <lineage>
        <taxon>Bacteria</taxon>
        <taxon>Bacillati</taxon>
        <taxon>Bacillota</taxon>
        <taxon>Negativicutes</taxon>
        <taxon>Veillonellales</taxon>
        <taxon>Veillonellaceae</taxon>
        <taxon>Lucifera</taxon>
    </lineage>
</organism>
<dbReference type="SFLD" id="SFLDG01386">
    <property type="entry name" value="main_SPASM_domain-containing"/>
    <property type="match status" value="1"/>
</dbReference>
<evidence type="ECO:0000256" key="5">
    <source>
        <dbReference type="ARBA" id="ARBA00023004"/>
    </source>
</evidence>
<dbReference type="GO" id="GO:0003824">
    <property type="term" value="F:catalytic activity"/>
    <property type="evidence" value="ECO:0007669"/>
    <property type="project" value="InterPro"/>
</dbReference>
<proteinExistence type="predicted"/>
<dbReference type="GO" id="GO:0046872">
    <property type="term" value="F:metal ion binding"/>
    <property type="evidence" value="ECO:0007669"/>
    <property type="project" value="UniProtKB-KW"/>
</dbReference>
<keyword evidence="3" id="KW-0949">S-adenosyl-L-methionine</keyword>
<dbReference type="EMBL" id="UPPP01000071">
    <property type="protein sequence ID" value="VBB07102.1"/>
    <property type="molecule type" value="Genomic_DNA"/>
</dbReference>
<dbReference type="Pfam" id="PF04055">
    <property type="entry name" value="Radical_SAM"/>
    <property type="match status" value="1"/>
</dbReference>
<accession>A0A498R9Z6</accession>
<dbReference type="OrthoDB" id="7021155at2"/>
<evidence type="ECO:0000256" key="1">
    <source>
        <dbReference type="ARBA" id="ARBA00001966"/>
    </source>
</evidence>
<dbReference type="InterPro" id="IPR050377">
    <property type="entry name" value="Radical_SAM_PqqE_MftC-like"/>
</dbReference>
<keyword evidence="5" id="KW-0408">Iron</keyword>
<keyword evidence="6" id="KW-0411">Iron-sulfur</keyword>
<dbReference type="Gene3D" id="3.20.20.70">
    <property type="entry name" value="Aldolase class I"/>
    <property type="match status" value="1"/>
</dbReference>
<protein>
    <submittedName>
        <fullName evidence="8">Radical sam</fullName>
    </submittedName>
</protein>
<evidence type="ECO:0000313" key="9">
    <source>
        <dbReference type="Proteomes" id="UP000277811"/>
    </source>
</evidence>
<evidence type="ECO:0000256" key="4">
    <source>
        <dbReference type="ARBA" id="ARBA00022723"/>
    </source>
</evidence>
<dbReference type="InterPro" id="IPR017200">
    <property type="entry name" value="PqqE-like"/>
</dbReference>
<keyword evidence="2" id="KW-0004">4Fe-4S</keyword>
<dbReference type="InterPro" id="IPR013785">
    <property type="entry name" value="Aldolase_TIM"/>
</dbReference>
<gene>
    <name evidence="8" type="ORF">LUCI_2346</name>
</gene>
<evidence type="ECO:0000256" key="6">
    <source>
        <dbReference type="ARBA" id="ARBA00023014"/>
    </source>
</evidence>
<evidence type="ECO:0000259" key="7">
    <source>
        <dbReference type="PROSITE" id="PS51918"/>
    </source>
</evidence>